<organism evidence="2 3">
    <name type="scientific">Cypionkella aquatica</name>
    <dbReference type="NCBI Taxonomy" id="1756042"/>
    <lineage>
        <taxon>Bacteria</taxon>
        <taxon>Pseudomonadati</taxon>
        <taxon>Pseudomonadota</taxon>
        <taxon>Alphaproteobacteria</taxon>
        <taxon>Rhodobacterales</taxon>
        <taxon>Paracoccaceae</taxon>
        <taxon>Cypionkella</taxon>
    </lineage>
</organism>
<gene>
    <name evidence="2" type="ORF">GCM10010873_27910</name>
</gene>
<keyword evidence="1" id="KW-0472">Membrane</keyword>
<evidence type="ECO:0000313" key="3">
    <source>
        <dbReference type="Proteomes" id="UP001157355"/>
    </source>
</evidence>
<dbReference type="Proteomes" id="UP001157355">
    <property type="component" value="Unassembled WGS sequence"/>
</dbReference>
<evidence type="ECO:0000313" key="2">
    <source>
        <dbReference type="EMBL" id="GLS87817.1"/>
    </source>
</evidence>
<dbReference type="AlphaFoldDB" id="A0AA37TUG3"/>
<feature type="transmembrane region" description="Helical" evidence="1">
    <location>
        <begin position="28"/>
        <end position="50"/>
    </location>
</feature>
<proteinExistence type="predicted"/>
<dbReference type="EMBL" id="BSPP01000010">
    <property type="protein sequence ID" value="GLS87817.1"/>
    <property type="molecule type" value="Genomic_DNA"/>
</dbReference>
<keyword evidence="1" id="KW-1133">Transmembrane helix</keyword>
<comment type="caution">
    <text evidence="2">The sequence shown here is derived from an EMBL/GenBank/DDBJ whole genome shotgun (WGS) entry which is preliminary data.</text>
</comment>
<keyword evidence="3" id="KW-1185">Reference proteome</keyword>
<keyword evidence="1" id="KW-0812">Transmembrane</keyword>
<dbReference type="RefSeq" id="WP_284325986.1">
    <property type="nucleotide sequence ID" value="NZ_BSPP01000010.1"/>
</dbReference>
<sequence length="56" mass="5903">MIVLAGLVIGAALGAFNARRRGGRKLDMLQYGAAYAICFALVGLFLTIFLSRTLAG</sequence>
<protein>
    <submittedName>
        <fullName evidence="2">Uncharacterized protein</fullName>
    </submittedName>
</protein>
<evidence type="ECO:0000256" key="1">
    <source>
        <dbReference type="SAM" id="Phobius"/>
    </source>
</evidence>
<reference evidence="2 3" key="1">
    <citation type="journal article" date="2014" name="Int. J. Syst. Evol. Microbiol.">
        <title>Complete genome sequence of Corynebacterium casei LMG S-19264T (=DSM 44701T), isolated from a smear-ripened cheese.</title>
        <authorList>
            <consortium name="US DOE Joint Genome Institute (JGI-PGF)"/>
            <person name="Walter F."/>
            <person name="Albersmeier A."/>
            <person name="Kalinowski J."/>
            <person name="Ruckert C."/>
        </authorList>
    </citation>
    <scope>NUCLEOTIDE SEQUENCE [LARGE SCALE GENOMIC DNA]</scope>
    <source>
        <strain evidence="2 3">NBRC 111766</strain>
    </source>
</reference>
<name>A0AA37TUG3_9RHOB</name>
<accession>A0AA37TUG3</accession>